<dbReference type="Pfam" id="PF20436">
    <property type="entry name" value="LonB_AAA-LID"/>
    <property type="match status" value="1"/>
</dbReference>
<dbReference type="InterPro" id="IPR046843">
    <property type="entry name" value="LonB_AAA-LID"/>
</dbReference>
<name>A0A918XT01_9PROT</name>
<gene>
    <name evidence="4" type="ORF">GCM10017083_27960</name>
</gene>
<dbReference type="GO" id="GO:0005524">
    <property type="term" value="F:ATP binding"/>
    <property type="evidence" value="ECO:0007669"/>
    <property type="project" value="InterPro"/>
</dbReference>
<comment type="similarity">
    <text evidence="2">Belongs to the peptidase S16 family.</text>
</comment>
<dbReference type="PROSITE" id="PS51786">
    <property type="entry name" value="LON_PROTEOLYTIC"/>
    <property type="match status" value="1"/>
</dbReference>
<dbReference type="InterPro" id="IPR041699">
    <property type="entry name" value="AAA_32"/>
</dbReference>
<keyword evidence="2" id="KW-0720">Serine protease</keyword>
<dbReference type="EC" id="3.4.21.53" evidence="2"/>
<dbReference type="InterPro" id="IPR020568">
    <property type="entry name" value="Ribosomal_Su5_D2-typ_SF"/>
</dbReference>
<dbReference type="InterPro" id="IPR027065">
    <property type="entry name" value="Lon_Prtase"/>
</dbReference>
<feature type="domain" description="Lon proteolytic" evidence="3">
    <location>
        <begin position="568"/>
        <end position="763"/>
    </location>
</feature>
<dbReference type="SUPFAM" id="SSF54211">
    <property type="entry name" value="Ribosomal protein S5 domain 2-like"/>
    <property type="match status" value="1"/>
</dbReference>
<dbReference type="SUPFAM" id="SSF52540">
    <property type="entry name" value="P-loop containing nucleoside triphosphate hydrolases"/>
    <property type="match status" value="1"/>
</dbReference>
<dbReference type="InterPro" id="IPR027417">
    <property type="entry name" value="P-loop_NTPase"/>
</dbReference>
<comment type="caution">
    <text evidence="4">The sequence shown here is derived from an EMBL/GenBank/DDBJ whole genome shotgun (WGS) entry which is preliminary data.</text>
</comment>
<dbReference type="GO" id="GO:0004252">
    <property type="term" value="F:serine-type endopeptidase activity"/>
    <property type="evidence" value="ECO:0007669"/>
    <property type="project" value="UniProtKB-UniRule"/>
</dbReference>
<dbReference type="Proteomes" id="UP000630353">
    <property type="component" value="Unassembled WGS sequence"/>
</dbReference>
<dbReference type="PANTHER" id="PTHR10046">
    <property type="entry name" value="ATP DEPENDENT LON PROTEASE FAMILY MEMBER"/>
    <property type="match status" value="1"/>
</dbReference>
<sequence>MTGPVMEAPQPLERERLALRCDLSGLAFGTTADLSDVDLMVAQDRASAAIDFGAEVSAPGFNLFVVGASPDSLDEAVKALLEDRARSAPPPSDWVYLNNFAEPHKPIAMELPPGRGPGFRDAMRALVQDLKVALPAAFESDDYQARRTVIEQAFSQKQEAAFKALQEEATAADIAVIRTPFGFTLAPMKDGQVLRPEAFNELPEATRNRVHETIQGLEKKLEAILRSVPVWDKQRRMDLRKLGQETTENAVGHLIDELKAPFADLPKVLGHLEHVRTDLVDNVGLFIPQQGGEENQEGDAVVVAPFDRYEVNLLVTRPEGEGAPVVQELHPSLSNLVGRIEHVSRQGVLITDFRLIKPGALHRANGGYLLLDARSVLTEPFAWTALKRGLKAQQIRIESAVDLLSLTSTISLEPDPIPLGLKIVLFGERRLYYLLAALDPEFREHFKVLADFDDAVDRKDDAEVTYARLVATLARAKQLAPLDRDAVARVVDRAARLAGDAAKLTLAVEKIGDLLVEAEYWAKKDGAPIIRAADVDRAIAEQIRRASRIRERSQEAILRDIALVDTSGSAVGQINGLSVLELGGFMFGRPTRITARVSPGAGKVVDIEREVELGGPIHSKGVLILSGFLSGRYALEAPISLQASLVFEQSYGGVDGDSASSAELYALLSALAEVPLRQDLAVTGSVNQHGTVQAIGGVNEKIEGFFDICRARGLTGSQGVLIPEANVQHLMLREDVIEACAEGRFAVYPVATVDQGLALMTGSPVGERGPDGTFAEGTVNRLVEDRLATFAKARRSVVGEAGARELGGRVT</sequence>
<evidence type="ECO:0000259" key="3">
    <source>
        <dbReference type="PROSITE" id="PS51786"/>
    </source>
</evidence>
<comment type="catalytic activity">
    <reaction evidence="2">
        <text>Hydrolysis of proteins in presence of ATP.</text>
        <dbReference type="EC" id="3.4.21.53"/>
    </reaction>
</comment>
<dbReference type="Gene3D" id="3.30.230.10">
    <property type="match status" value="1"/>
</dbReference>
<dbReference type="InterPro" id="IPR046844">
    <property type="entry name" value="Lon-like_helical"/>
</dbReference>
<dbReference type="GO" id="GO:0006508">
    <property type="term" value="P:proteolysis"/>
    <property type="evidence" value="ECO:0007669"/>
    <property type="project" value="UniProtKB-KW"/>
</dbReference>
<dbReference type="InterPro" id="IPR008269">
    <property type="entry name" value="Lon_proteolytic"/>
</dbReference>
<dbReference type="Gene3D" id="3.40.50.300">
    <property type="entry name" value="P-loop containing nucleotide triphosphate hydrolases"/>
    <property type="match status" value="2"/>
</dbReference>
<accession>A0A918XT01</accession>
<proteinExistence type="inferred from homology"/>
<keyword evidence="2" id="KW-0378">Hydrolase</keyword>
<evidence type="ECO:0000256" key="1">
    <source>
        <dbReference type="ARBA" id="ARBA00022670"/>
    </source>
</evidence>
<dbReference type="EMBL" id="BMZS01000006">
    <property type="protein sequence ID" value="GHD52523.1"/>
    <property type="molecule type" value="Genomic_DNA"/>
</dbReference>
<evidence type="ECO:0000256" key="2">
    <source>
        <dbReference type="PROSITE-ProRule" id="PRU01122"/>
    </source>
</evidence>
<dbReference type="InterPro" id="IPR014721">
    <property type="entry name" value="Ribsml_uS5_D2-typ_fold_subgr"/>
</dbReference>
<dbReference type="GO" id="GO:0004176">
    <property type="term" value="F:ATP-dependent peptidase activity"/>
    <property type="evidence" value="ECO:0007669"/>
    <property type="project" value="UniProtKB-UniRule"/>
</dbReference>
<evidence type="ECO:0000313" key="5">
    <source>
        <dbReference type="Proteomes" id="UP000630353"/>
    </source>
</evidence>
<dbReference type="Pfam" id="PF20437">
    <property type="entry name" value="LonC_helical"/>
    <property type="match status" value="1"/>
</dbReference>
<organism evidence="4 5">
    <name type="scientific">Thalassobaculum fulvum</name>
    <dbReference type="NCBI Taxonomy" id="1633335"/>
    <lineage>
        <taxon>Bacteria</taxon>
        <taxon>Pseudomonadati</taxon>
        <taxon>Pseudomonadota</taxon>
        <taxon>Alphaproteobacteria</taxon>
        <taxon>Rhodospirillales</taxon>
        <taxon>Thalassobaculaceae</taxon>
        <taxon>Thalassobaculum</taxon>
    </lineage>
</organism>
<keyword evidence="5" id="KW-1185">Reference proteome</keyword>
<reference evidence="4" key="2">
    <citation type="submission" date="2020-09" db="EMBL/GenBank/DDBJ databases">
        <authorList>
            <person name="Sun Q."/>
            <person name="Kim S."/>
        </authorList>
    </citation>
    <scope>NUCLEOTIDE SEQUENCE</scope>
    <source>
        <strain evidence="4">KCTC 42651</strain>
    </source>
</reference>
<dbReference type="Gene3D" id="1.10.8.60">
    <property type="match status" value="1"/>
</dbReference>
<feature type="active site" evidence="2">
    <location>
        <position position="701"/>
    </location>
</feature>
<dbReference type="GO" id="GO:0030163">
    <property type="term" value="P:protein catabolic process"/>
    <property type="evidence" value="ECO:0007669"/>
    <property type="project" value="InterPro"/>
</dbReference>
<dbReference type="Pfam" id="PF05362">
    <property type="entry name" value="Lon_C"/>
    <property type="match status" value="1"/>
</dbReference>
<evidence type="ECO:0000313" key="4">
    <source>
        <dbReference type="EMBL" id="GHD52523.1"/>
    </source>
</evidence>
<reference evidence="4" key="1">
    <citation type="journal article" date="2014" name="Int. J. Syst. Evol. Microbiol.">
        <title>Complete genome sequence of Corynebacterium casei LMG S-19264T (=DSM 44701T), isolated from a smear-ripened cheese.</title>
        <authorList>
            <consortium name="US DOE Joint Genome Institute (JGI-PGF)"/>
            <person name="Walter F."/>
            <person name="Albersmeier A."/>
            <person name="Kalinowski J."/>
            <person name="Ruckert C."/>
        </authorList>
    </citation>
    <scope>NUCLEOTIDE SEQUENCE</scope>
    <source>
        <strain evidence="4">KCTC 42651</strain>
    </source>
</reference>
<dbReference type="AlphaFoldDB" id="A0A918XT01"/>
<dbReference type="Pfam" id="PF13654">
    <property type="entry name" value="AAA_32"/>
    <property type="match status" value="1"/>
</dbReference>
<feature type="active site" evidence="2">
    <location>
        <position position="658"/>
    </location>
</feature>
<keyword evidence="1 2" id="KW-0645">Protease</keyword>
<protein>
    <recommendedName>
        <fullName evidence="2">endopeptidase La</fullName>
        <ecNumber evidence="2">3.4.21.53</ecNumber>
    </recommendedName>
</protein>